<dbReference type="InterPro" id="IPR027268">
    <property type="entry name" value="Peptidase_M4/M1_CTD_sf"/>
</dbReference>
<evidence type="ECO:0000256" key="1">
    <source>
        <dbReference type="SAM" id="SignalP"/>
    </source>
</evidence>
<sequence>MKRLFCSFMLFLILPVGSVKASSVDIAVVKQSNQQWILSYQASEPVTKLAFVRNPDKTRTERWEPVSDGFHLIYKEGQEYLLRKDGAVFSEVSVRLTPTYTHLAKDYAPFSPFSDGGTLIYTGRLFACANTCDDNNNQWQFSLQVPDNEHILIDSQIAGEQASWTDSDNGMNVYVGSQTPLETQNVVAMVDPGLPENMKHALDTDIPELMLYFEQQLGKINGKKPVLFASYANVNGHSSQGGTLPNQIFMHWNVNNLHRKTKDSKFLNDTLWFFAHEVAHLYQFSGDVELVGNDNEAWLHEGHADWLAAKALLVLYPDTDLYVKSKVERAKTRCIEGLDKMTLSQASTQGRFDLYYTCGLVIHHAVDKALQKHDSGDSASVWRAFSQQAEQLGTGGIDVFLAVVQGNTSESFAKQIRLFVEKQQGNPEQAIEALMRAALQQ</sequence>
<name>A0A1M5EHA6_9ALTE</name>
<feature type="signal peptide" evidence="1">
    <location>
        <begin position="1"/>
        <end position="21"/>
    </location>
</feature>
<protein>
    <recommendedName>
        <fullName evidence="4">M61 glycyl aminopeptidase</fullName>
    </recommendedName>
</protein>
<dbReference type="Gene3D" id="1.10.390.10">
    <property type="entry name" value="Neutral Protease Domain 2"/>
    <property type="match status" value="1"/>
</dbReference>
<keyword evidence="1" id="KW-0732">Signal</keyword>
<proteinExistence type="predicted"/>
<dbReference type="EMBL" id="FQWD01000001">
    <property type="protein sequence ID" value="SHF78673.1"/>
    <property type="molecule type" value="Genomic_DNA"/>
</dbReference>
<dbReference type="Proteomes" id="UP000184520">
    <property type="component" value="Unassembled WGS sequence"/>
</dbReference>
<feature type="chain" id="PRO_5012228940" description="M61 glycyl aminopeptidase" evidence="1">
    <location>
        <begin position="22"/>
        <end position="441"/>
    </location>
</feature>
<evidence type="ECO:0000313" key="2">
    <source>
        <dbReference type="EMBL" id="SHF78673.1"/>
    </source>
</evidence>
<dbReference type="SUPFAM" id="SSF55486">
    <property type="entry name" value="Metalloproteases ('zincins'), catalytic domain"/>
    <property type="match status" value="1"/>
</dbReference>
<dbReference type="STRING" id="634436.SAMN05216361_0398"/>
<dbReference type="OrthoDB" id="5935180at2"/>
<dbReference type="RefSeq" id="WP_139241471.1">
    <property type="nucleotide sequence ID" value="NZ_FQWD01000001.1"/>
</dbReference>
<reference evidence="3" key="1">
    <citation type="submission" date="2016-11" db="EMBL/GenBank/DDBJ databases">
        <authorList>
            <person name="Varghese N."/>
            <person name="Submissions S."/>
        </authorList>
    </citation>
    <scope>NUCLEOTIDE SEQUENCE [LARGE SCALE GENOMIC DNA]</scope>
    <source>
        <strain evidence="3">CGMCC 1.8995</strain>
    </source>
</reference>
<dbReference type="AlphaFoldDB" id="A0A1M5EHA6"/>
<accession>A0A1M5EHA6</accession>
<evidence type="ECO:0000313" key="3">
    <source>
        <dbReference type="Proteomes" id="UP000184520"/>
    </source>
</evidence>
<keyword evidence="3" id="KW-1185">Reference proteome</keyword>
<gene>
    <name evidence="2" type="ORF">SAMN05216361_0398</name>
</gene>
<organism evidence="2 3">
    <name type="scientific">Marisediminitalea aggregata</name>
    <dbReference type="NCBI Taxonomy" id="634436"/>
    <lineage>
        <taxon>Bacteria</taxon>
        <taxon>Pseudomonadati</taxon>
        <taxon>Pseudomonadota</taxon>
        <taxon>Gammaproteobacteria</taxon>
        <taxon>Alteromonadales</taxon>
        <taxon>Alteromonadaceae</taxon>
        <taxon>Marisediminitalea</taxon>
    </lineage>
</organism>
<evidence type="ECO:0008006" key="4">
    <source>
        <dbReference type="Google" id="ProtNLM"/>
    </source>
</evidence>